<evidence type="ECO:0000259" key="8">
    <source>
        <dbReference type="PROSITE" id="PS50893"/>
    </source>
</evidence>
<evidence type="ECO:0000256" key="5">
    <source>
        <dbReference type="ARBA" id="ARBA00022989"/>
    </source>
</evidence>
<organism evidence="9 10">
    <name type="scientific">Ciona intestinalis</name>
    <name type="common">Transparent sea squirt</name>
    <name type="synonym">Ascidia intestinalis</name>
    <dbReference type="NCBI Taxonomy" id="7719"/>
    <lineage>
        <taxon>Eukaryota</taxon>
        <taxon>Metazoa</taxon>
        <taxon>Chordata</taxon>
        <taxon>Tunicata</taxon>
        <taxon>Ascidiacea</taxon>
        <taxon>Phlebobranchia</taxon>
        <taxon>Cionidae</taxon>
        <taxon>Ciona</taxon>
    </lineage>
</organism>
<evidence type="ECO:0000256" key="2">
    <source>
        <dbReference type="ARBA" id="ARBA00022692"/>
    </source>
</evidence>
<dbReference type="GO" id="GO:0042626">
    <property type="term" value="F:ATPase-coupled transmembrane transporter activity"/>
    <property type="evidence" value="ECO:0000318"/>
    <property type="project" value="GO_Central"/>
</dbReference>
<name>F6U062_CIOIN</name>
<dbReference type="GO" id="GO:0016020">
    <property type="term" value="C:membrane"/>
    <property type="evidence" value="ECO:0007669"/>
    <property type="project" value="UniProtKB-SubCell"/>
</dbReference>
<feature type="transmembrane region" description="Helical" evidence="7">
    <location>
        <begin position="134"/>
        <end position="154"/>
    </location>
</feature>
<dbReference type="EMBL" id="EAAA01003009">
    <property type="status" value="NOT_ANNOTATED_CDS"/>
    <property type="molecule type" value="Genomic_DNA"/>
</dbReference>
<evidence type="ECO:0000256" key="6">
    <source>
        <dbReference type="ARBA" id="ARBA00023136"/>
    </source>
</evidence>
<keyword evidence="5 7" id="KW-1133">Transmembrane helix</keyword>
<dbReference type="InterPro" id="IPR003439">
    <property type="entry name" value="ABC_transporter-like_ATP-bd"/>
</dbReference>
<evidence type="ECO:0000256" key="4">
    <source>
        <dbReference type="ARBA" id="ARBA00022840"/>
    </source>
</evidence>
<dbReference type="PROSITE" id="PS00211">
    <property type="entry name" value="ABC_TRANSPORTER_1"/>
    <property type="match status" value="1"/>
</dbReference>
<evidence type="ECO:0000313" key="9">
    <source>
        <dbReference type="Ensembl" id="ENSCINP00000013647.3"/>
    </source>
</evidence>
<dbReference type="FunFam" id="3.40.50.300:FF:002097">
    <property type="entry name" value="ATP-binding cassette sub-family A member"/>
    <property type="match status" value="1"/>
</dbReference>
<dbReference type="Gene3D" id="3.40.50.300">
    <property type="entry name" value="P-loop containing nucleotide triphosphate hydrolases"/>
    <property type="match status" value="2"/>
</dbReference>
<evidence type="ECO:0000256" key="7">
    <source>
        <dbReference type="SAM" id="Phobius"/>
    </source>
</evidence>
<dbReference type="PROSITE" id="PS50893">
    <property type="entry name" value="ABC_TRANSPORTER_2"/>
    <property type="match status" value="2"/>
</dbReference>
<comment type="subcellular location">
    <subcellularLocation>
        <location evidence="1">Membrane</location>
        <topology evidence="1">Multi-pass membrane protein</topology>
    </subcellularLocation>
</comment>
<reference evidence="9" key="3">
    <citation type="submission" date="2025-08" db="UniProtKB">
        <authorList>
            <consortium name="Ensembl"/>
        </authorList>
    </citation>
    <scope>IDENTIFICATION</scope>
</reference>
<dbReference type="InterPro" id="IPR026082">
    <property type="entry name" value="ABCA"/>
</dbReference>
<feature type="domain" description="ABC transporter" evidence="8">
    <location>
        <begin position="1039"/>
        <end position="1271"/>
    </location>
</feature>
<feature type="transmembrane region" description="Helical" evidence="7">
    <location>
        <begin position="898"/>
        <end position="920"/>
    </location>
</feature>
<evidence type="ECO:0000256" key="3">
    <source>
        <dbReference type="ARBA" id="ARBA00022741"/>
    </source>
</evidence>
<evidence type="ECO:0000256" key="1">
    <source>
        <dbReference type="ARBA" id="ARBA00004141"/>
    </source>
</evidence>
<dbReference type="InterPro" id="IPR027417">
    <property type="entry name" value="P-loop_NTPase"/>
</dbReference>
<evidence type="ECO:0000313" key="10">
    <source>
        <dbReference type="Proteomes" id="UP000008144"/>
    </source>
</evidence>
<sequence>LGWSATYTIMMFFITLIMTMVAVFGKLFPNSNFLLIFLILFLYAISLQMMAFMLTPFFNKARSAGAFASFFTMILSLFYLLVAFVPNISTVAVCFLHLISPAGFAIGLDKIAALEVTSGGATFSTIWEGTNPLGLTYIFLSVDIVLYFMLTLYFDNVIPSEYGQRNSIIFCLLPSFWCPSKSVKTHEEFSNDVTSDREAVDDDFLGKEAVVIRNITKVYEPLDIFSSSEERTVAVKNFSLDIYEGQITAILGHNGAGKTTLFNILTGFVEATSGTASIFNYDVRNPSDMLKIRQMTGVCPQHNILMDRLSVLEHLNLFAGIKGIPQEQQEAEIDRVLKLVDLEDQAETFSNKLSGGQKRKLSVGIAIIGDPKILILDEPTAGMDPYSRHKLWDVLRSRKEGRITLLTTHFMDEADILADRKAILSKGQLRCVGSSLFLKNKYGVGYHLGIVTKSSNKVEDITACVKSHVEDCELHRTAGFELSYTLPLKDVDKFAGLFADLELKGDNLEIQSFGVSMTNLEEVFLQIGEGEFSEDTENQPQDNGNDNKTLLIEQQNGDGFETVPVTEMEGGNASAFSASRAQVILPVLHIWLITRFFSVAKNCAYPVLHFYKKKIKHIFWAPVDDQNDPLPVTLAASTYGKLLYKNSTGASLDGFLQYPTGAAIVPSNLTNLLKAGFNPMATHIFNYENFTLQYNALYNTSATHSLPSIINYMSASMLSSHAGNTTHITAVSKKWPSTNLLHSINKKFKKCEIGSSFGGTLMSAVALVLSSALAIINPVKEKELKIRSQLRVSGTQFNIYWLAQFTIDYIWFMLVAIALLIGFVAFRPPPFVPAGAFLATVFLLIGWGAVCVLASYCGSFLFKKYETAQSVWPNVIYLSAILCYFINFNSFLPRHNYIIIYIYYFIVTTLQTYAFIHILLSSTARGIADVPTSVYFDWSNPMVPFAILMSYIHIVVLFLILKILDVTKSGGSVTDVFPFSLFKVRSSAVNTADVPDYDEVIDEDVKQEEDKIKDLLKQDDPSEQRPVVITHKLMKEFNKRTKSKMCSAAETEVAVKNLSLAVYPGEVFGLLGPNGAGKTTAINSIIADHAPTSGQIFVSGHNIQSNLSEVFQEMGYCPQDDPLWEEITLREHLNIYAYTQGVLKHAIPTTVDSCIRALGIEEHAEKKAKALSGGTKRKVCFAIAMIGNPQVVLLDEPSTGMDPKTKRFMWDTISGAFAGSTRGAILTTHYMDEADALCSRVGIMVKGQLQCLGSTQHLKNKFGQGYSLELKMQPNHQNENQQAIQDFVKNLFGDVTTTHNFAHRFVYKVSQDSMPNLSKVFRELEQAKRDLGIEEYSFSQSTLEQVFLQFARQQEEDNET</sequence>
<accession>F6U062</accession>
<dbReference type="Pfam" id="PF23321">
    <property type="entry name" value="R1_ABCA1"/>
    <property type="match status" value="1"/>
</dbReference>
<dbReference type="SUPFAM" id="SSF52540">
    <property type="entry name" value="P-loop containing nucleoside triphosphate hydrolases"/>
    <property type="match status" value="2"/>
</dbReference>
<dbReference type="GO" id="GO:0005524">
    <property type="term" value="F:ATP binding"/>
    <property type="evidence" value="ECO:0007669"/>
    <property type="project" value="UniProtKB-KW"/>
</dbReference>
<keyword evidence="10" id="KW-1185">Reference proteome</keyword>
<keyword evidence="6 7" id="KW-0472">Membrane</keyword>
<feature type="transmembrane region" description="Helical" evidence="7">
    <location>
        <begin position="757"/>
        <end position="779"/>
    </location>
</feature>
<dbReference type="GO" id="GO:0006869">
    <property type="term" value="P:lipid transport"/>
    <property type="evidence" value="ECO:0000318"/>
    <property type="project" value="GO_Central"/>
</dbReference>
<protein>
    <recommendedName>
        <fullName evidence="8">ABC transporter domain-containing protein</fullName>
    </recommendedName>
</protein>
<proteinExistence type="predicted"/>
<reference evidence="9" key="4">
    <citation type="submission" date="2025-09" db="UniProtKB">
        <authorList>
            <consortium name="Ensembl"/>
        </authorList>
    </citation>
    <scope>IDENTIFICATION</scope>
</reference>
<reference evidence="10" key="1">
    <citation type="journal article" date="2002" name="Science">
        <title>The draft genome of Ciona intestinalis: insights into chordate and vertebrate origins.</title>
        <authorList>
            <person name="Dehal P."/>
            <person name="Satou Y."/>
            <person name="Campbell R.K."/>
            <person name="Chapman J."/>
            <person name="Degnan B."/>
            <person name="De Tomaso A."/>
            <person name="Davidson B."/>
            <person name="Di Gregorio A."/>
            <person name="Gelpke M."/>
            <person name="Goodstein D.M."/>
            <person name="Harafuji N."/>
            <person name="Hastings K.E."/>
            <person name="Ho I."/>
            <person name="Hotta K."/>
            <person name="Huang W."/>
            <person name="Kawashima T."/>
            <person name="Lemaire P."/>
            <person name="Martinez D."/>
            <person name="Meinertzhagen I.A."/>
            <person name="Necula S."/>
            <person name="Nonaka M."/>
            <person name="Putnam N."/>
            <person name="Rash S."/>
            <person name="Saiga H."/>
            <person name="Satake M."/>
            <person name="Terry A."/>
            <person name="Yamada L."/>
            <person name="Wang H.G."/>
            <person name="Awazu S."/>
            <person name="Azumi K."/>
            <person name="Boore J."/>
            <person name="Branno M."/>
            <person name="Chin-Bow S."/>
            <person name="DeSantis R."/>
            <person name="Doyle S."/>
            <person name="Francino P."/>
            <person name="Keys D.N."/>
            <person name="Haga S."/>
            <person name="Hayashi H."/>
            <person name="Hino K."/>
            <person name="Imai K.S."/>
            <person name="Inaba K."/>
            <person name="Kano S."/>
            <person name="Kobayashi K."/>
            <person name="Kobayashi M."/>
            <person name="Lee B.I."/>
            <person name="Makabe K.W."/>
            <person name="Manohar C."/>
            <person name="Matassi G."/>
            <person name="Medina M."/>
            <person name="Mochizuki Y."/>
            <person name="Mount S."/>
            <person name="Morishita T."/>
            <person name="Miura S."/>
            <person name="Nakayama A."/>
            <person name="Nishizaka S."/>
            <person name="Nomoto H."/>
            <person name="Ohta F."/>
            <person name="Oishi K."/>
            <person name="Rigoutsos I."/>
            <person name="Sano M."/>
            <person name="Sasaki A."/>
            <person name="Sasakura Y."/>
            <person name="Shoguchi E."/>
            <person name="Shin-i T."/>
            <person name="Spagnuolo A."/>
            <person name="Stainier D."/>
            <person name="Suzuki M.M."/>
            <person name="Tassy O."/>
            <person name="Takatori N."/>
            <person name="Tokuoka M."/>
            <person name="Yagi K."/>
            <person name="Yoshizaki F."/>
            <person name="Wada S."/>
            <person name="Zhang C."/>
            <person name="Hyatt P.D."/>
            <person name="Larimer F."/>
            <person name="Detter C."/>
            <person name="Doggett N."/>
            <person name="Glavina T."/>
            <person name="Hawkins T."/>
            <person name="Richardson P."/>
            <person name="Lucas S."/>
            <person name="Kohara Y."/>
            <person name="Levine M."/>
            <person name="Satoh N."/>
            <person name="Rokhsar D.S."/>
        </authorList>
    </citation>
    <scope>NUCLEOTIDE SEQUENCE [LARGE SCALE GENOMIC DNA]</scope>
</reference>
<dbReference type="GO" id="GO:0005319">
    <property type="term" value="F:lipid transporter activity"/>
    <property type="evidence" value="ECO:0000318"/>
    <property type="project" value="GO_Central"/>
</dbReference>
<dbReference type="PANTHER" id="PTHR19229:SF209">
    <property type="entry name" value="ATP-BINDING CASSETTE SUB-FAMILY A MEMBER 5 ISOFORM X1"/>
    <property type="match status" value="1"/>
</dbReference>
<dbReference type="FunCoup" id="F6U062">
    <property type="interactions" value="1"/>
</dbReference>
<dbReference type="FunFam" id="3.40.50.300:FF:000933">
    <property type="entry name" value="ABC transporter A family member 7"/>
    <property type="match status" value="1"/>
</dbReference>
<feature type="transmembrane region" description="Helical" evidence="7">
    <location>
        <begin position="837"/>
        <end position="862"/>
    </location>
</feature>
<dbReference type="InterPro" id="IPR003593">
    <property type="entry name" value="AAA+_ATPase"/>
</dbReference>
<dbReference type="Ensembl" id="ENSCINT00000013647.3">
    <property type="protein sequence ID" value="ENSCINP00000013647.3"/>
    <property type="gene ID" value="ENSCING00000006657.3"/>
</dbReference>
<feature type="transmembrane region" description="Helical" evidence="7">
    <location>
        <begin position="799"/>
        <end position="825"/>
    </location>
</feature>
<dbReference type="InParanoid" id="F6U062"/>
<dbReference type="Pfam" id="PF00005">
    <property type="entry name" value="ABC_tran"/>
    <property type="match status" value="2"/>
</dbReference>
<dbReference type="InterPro" id="IPR013525">
    <property type="entry name" value="ABC2_TM"/>
</dbReference>
<feature type="transmembrane region" description="Helical" evidence="7">
    <location>
        <begin position="64"/>
        <end position="82"/>
    </location>
</feature>
<feature type="transmembrane region" description="Helical" evidence="7">
    <location>
        <begin position="941"/>
        <end position="961"/>
    </location>
</feature>
<feature type="transmembrane region" description="Helical" evidence="7">
    <location>
        <begin position="7"/>
        <end position="27"/>
    </location>
</feature>
<dbReference type="InterPro" id="IPR017871">
    <property type="entry name" value="ABC_transporter-like_CS"/>
</dbReference>
<keyword evidence="4" id="KW-0067">ATP-binding</keyword>
<dbReference type="GeneTree" id="ENSGT00980000199064"/>
<feature type="domain" description="ABC transporter" evidence="8">
    <location>
        <begin position="210"/>
        <end position="451"/>
    </location>
</feature>
<feature type="transmembrane region" description="Helical" evidence="7">
    <location>
        <begin position="874"/>
        <end position="892"/>
    </location>
</feature>
<dbReference type="CDD" id="cd03263">
    <property type="entry name" value="ABC_subfamily_A"/>
    <property type="match status" value="2"/>
</dbReference>
<dbReference type="Proteomes" id="UP000008144">
    <property type="component" value="Chromosome 9"/>
</dbReference>
<dbReference type="InterPro" id="IPR056264">
    <property type="entry name" value="R2_ABCA1-4-like"/>
</dbReference>
<keyword evidence="3" id="KW-0547">Nucleotide-binding</keyword>
<feature type="transmembrane region" description="Helical" evidence="7">
    <location>
        <begin position="33"/>
        <end position="52"/>
    </location>
</feature>
<reference evidence="9" key="2">
    <citation type="journal article" date="2008" name="Genome Biol.">
        <title>Improved genome assembly and evidence-based global gene model set for the chordate Ciona intestinalis: new insight into intron and operon populations.</title>
        <authorList>
            <person name="Satou Y."/>
            <person name="Mineta K."/>
            <person name="Ogasawara M."/>
            <person name="Sasakura Y."/>
            <person name="Shoguchi E."/>
            <person name="Ueno K."/>
            <person name="Yamada L."/>
            <person name="Matsumoto J."/>
            <person name="Wasserscheid J."/>
            <person name="Dewar K."/>
            <person name="Wiley G.B."/>
            <person name="Macmil S.L."/>
            <person name="Roe B.A."/>
            <person name="Zeller R.W."/>
            <person name="Hastings K.E."/>
            <person name="Lemaire P."/>
            <person name="Lindquist E."/>
            <person name="Endo T."/>
            <person name="Hotta K."/>
            <person name="Inaba K."/>
        </authorList>
    </citation>
    <scope>NUCLEOTIDE SEQUENCE [LARGE SCALE GENOMIC DNA]</scope>
    <source>
        <strain evidence="9">wild type</strain>
    </source>
</reference>
<keyword evidence="2 7" id="KW-0812">Transmembrane</keyword>
<dbReference type="PANTHER" id="PTHR19229">
    <property type="entry name" value="ATP-BINDING CASSETTE TRANSPORTER SUBFAMILY A ABCA"/>
    <property type="match status" value="1"/>
</dbReference>
<dbReference type="GO" id="GO:0016887">
    <property type="term" value="F:ATP hydrolysis activity"/>
    <property type="evidence" value="ECO:0007669"/>
    <property type="project" value="InterPro"/>
</dbReference>
<dbReference type="SMART" id="SM00382">
    <property type="entry name" value="AAA"/>
    <property type="match status" value="2"/>
</dbReference>
<dbReference type="Pfam" id="PF12698">
    <property type="entry name" value="ABC2_membrane_3"/>
    <property type="match status" value="1"/>
</dbReference>
<dbReference type="GO" id="GO:0140359">
    <property type="term" value="F:ABC-type transporter activity"/>
    <property type="evidence" value="ECO:0007669"/>
    <property type="project" value="InterPro"/>
</dbReference>
<dbReference type="OMA" id="DIAFKYW"/>
<dbReference type="STRING" id="7719.ENSCINP00000013647"/>